<evidence type="ECO:0000313" key="2">
    <source>
        <dbReference type="EMBL" id="EPC71545.1"/>
    </source>
</evidence>
<proteinExistence type="predicted"/>
<name>A0A8E0MDW3_LACPA</name>
<accession>A0A8E0MDW3</accession>
<keyword evidence="1" id="KW-0472">Membrane</keyword>
<dbReference type="Proteomes" id="UP000014252">
    <property type="component" value="Unassembled WGS sequence"/>
</dbReference>
<evidence type="ECO:0000256" key="1">
    <source>
        <dbReference type="SAM" id="Phobius"/>
    </source>
</evidence>
<reference evidence="2 3" key="1">
    <citation type="journal article" date="2013" name="PLoS ONE">
        <title>Lactobacillus paracasei comparative genomics: towards species pan-genome definition and exploitation of diversity.</title>
        <authorList>
            <person name="Smokvina T."/>
            <person name="Wels M."/>
            <person name="Polka J."/>
            <person name="Chervaux C."/>
            <person name="Brisse S."/>
            <person name="Boekhorst J."/>
            <person name="van Hylckama Vlieg J.E."/>
            <person name="Siezen R.J."/>
        </authorList>
    </citation>
    <scope>NUCLEOTIDE SEQUENCE [LARGE SCALE GENOMIC DNA]</scope>
    <source>
        <strain evidence="2 3">Lpp71</strain>
    </source>
</reference>
<sequence length="86" mass="9459">MAHPQGRQTYDRNKLPQIPNLKNGLPVSFHSNASPITNRLTLLTAKGFGVVYMSPVAVSLALVATIGLHKIFVMVNLIHKNLRIKS</sequence>
<dbReference type="AlphaFoldDB" id="A0A8E0MDW3"/>
<keyword evidence="1" id="KW-0812">Transmembrane</keyword>
<dbReference type="EMBL" id="ANKD01000645">
    <property type="protein sequence ID" value="EPC71545.1"/>
    <property type="molecule type" value="Genomic_DNA"/>
</dbReference>
<protein>
    <submittedName>
        <fullName evidence="2">Uncharacterized protein</fullName>
    </submittedName>
</protein>
<evidence type="ECO:0000313" key="3">
    <source>
        <dbReference type="Proteomes" id="UP000014252"/>
    </source>
</evidence>
<feature type="transmembrane region" description="Helical" evidence="1">
    <location>
        <begin position="56"/>
        <end position="78"/>
    </location>
</feature>
<organism evidence="2 3">
    <name type="scientific">Lacticaseibacillus paracasei subsp. paracasei Lpp71</name>
    <dbReference type="NCBI Taxonomy" id="1256207"/>
    <lineage>
        <taxon>Bacteria</taxon>
        <taxon>Bacillati</taxon>
        <taxon>Bacillota</taxon>
        <taxon>Bacilli</taxon>
        <taxon>Lactobacillales</taxon>
        <taxon>Lactobacillaceae</taxon>
        <taxon>Lacticaseibacillus</taxon>
    </lineage>
</organism>
<gene>
    <name evidence="2" type="ORF">Lpp71_13110</name>
</gene>
<comment type="caution">
    <text evidence="2">The sequence shown here is derived from an EMBL/GenBank/DDBJ whole genome shotgun (WGS) entry which is preliminary data.</text>
</comment>
<keyword evidence="1" id="KW-1133">Transmembrane helix</keyword>